<reference evidence="2 3" key="1">
    <citation type="journal article" date="2011" name="J. Bacteriol.">
        <title>Genome sequence of Chthoniobacter flavus Ellin428, an aerobic heterotrophic soil bacterium.</title>
        <authorList>
            <person name="Kant R."/>
            <person name="van Passel M.W."/>
            <person name="Palva A."/>
            <person name="Lucas S."/>
            <person name="Lapidus A."/>
            <person name="Glavina Del Rio T."/>
            <person name="Dalin E."/>
            <person name="Tice H."/>
            <person name="Bruce D."/>
            <person name="Goodwin L."/>
            <person name="Pitluck S."/>
            <person name="Larimer F.W."/>
            <person name="Land M.L."/>
            <person name="Hauser L."/>
            <person name="Sangwan P."/>
            <person name="de Vos W.M."/>
            <person name="Janssen P.H."/>
            <person name="Smidt H."/>
        </authorList>
    </citation>
    <scope>NUCLEOTIDE SEQUENCE [LARGE SCALE GENOMIC DNA]</scope>
    <source>
        <strain evidence="2 3">Ellin428</strain>
    </source>
</reference>
<name>B4DAS4_9BACT</name>
<dbReference type="Proteomes" id="UP000005824">
    <property type="component" value="Unassembled WGS sequence"/>
</dbReference>
<feature type="region of interest" description="Disordered" evidence="1">
    <location>
        <begin position="45"/>
        <end position="81"/>
    </location>
</feature>
<dbReference type="InParanoid" id="B4DAS4"/>
<protein>
    <submittedName>
        <fullName evidence="2">Uncharacterized protein</fullName>
    </submittedName>
</protein>
<proteinExistence type="predicted"/>
<keyword evidence="3" id="KW-1185">Reference proteome</keyword>
<evidence type="ECO:0000256" key="1">
    <source>
        <dbReference type="SAM" id="MobiDB-lite"/>
    </source>
</evidence>
<comment type="caution">
    <text evidence="2">The sequence shown here is derived from an EMBL/GenBank/DDBJ whole genome shotgun (WGS) entry which is preliminary data.</text>
</comment>
<organism evidence="2 3">
    <name type="scientific">Chthoniobacter flavus Ellin428</name>
    <dbReference type="NCBI Taxonomy" id="497964"/>
    <lineage>
        <taxon>Bacteria</taxon>
        <taxon>Pseudomonadati</taxon>
        <taxon>Verrucomicrobiota</taxon>
        <taxon>Spartobacteria</taxon>
        <taxon>Chthoniobacterales</taxon>
        <taxon>Chthoniobacteraceae</taxon>
        <taxon>Chthoniobacter</taxon>
    </lineage>
</organism>
<sequence>MMPEYPPVLTLKEQATRVGLSVRTMAQWREWKIATVRFNDQNQLAGAEPRVAGPFTATKDSDASPQSASDQSPIGPERGAE</sequence>
<dbReference type="AlphaFoldDB" id="B4DAS4"/>
<gene>
    <name evidence="2" type="ORF">CfE428DRAFT_6015</name>
</gene>
<feature type="compositionally biased region" description="Low complexity" evidence="1">
    <location>
        <begin position="63"/>
        <end position="73"/>
    </location>
</feature>
<accession>B4DAS4</accession>
<evidence type="ECO:0000313" key="2">
    <source>
        <dbReference type="EMBL" id="EDY16484.1"/>
    </source>
</evidence>
<dbReference type="EMBL" id="ABVL01000032">
    <property type="protein sequence ID" value="EDY16484.1"/>
    <property type="molecule type" value="Genomic_DNA"/>
</dbReference>
<evidence type="ECO:0000313" key="3">
    <source>
        <dbReference type="Proteomes" id="UP000005824"/>
    </source>
</evidence>
<dbReference type="STRING" id="497964.CfE428DRAFT_6015"/>